<sequence length="101" mass="10319">MRRMTMAFALIASAAAAPAFAENALTGTTISTMGDQAIVSLHPSERGIGMAGIVEATKGDSVALPAERILTPREEALAKNGTVTGNLFPSNGNAVTVYGAR</sequence>
<feature type="signal peptide" evidence="1">
    <location>
        <begin position="1"/>
        <end position="21"/>
    </location>
</feature>
<name>A0A1G8QWZ9_9RHOB</name>
<evidence type="ECO:0000313" key="2">
    <source>
        <dbReference type="EMBL" id="SDJ08700.1"/>
    </source>
</evidence>
<accession>A0A1G8QWZ9</accession>
<keyword evidence="3" id="KW-1185">Reference proteome</keyword>
<protein>
    <submittedName>
        <fullName evidence="2">Uncharacterized protein</fullName>
    </submittedName>
</protein>
<feature type="chain" id="PRO_5011712891" evidence="1">
    <location>
        <begin position="22"/>
        <end position="101"/>
    </location>
</feature>
<dbReference type="AlphaFoldDB" id="A0A1G8QWZ9"/>
<keyword evidence="1" id="KW-0732">Signal</keyword>
<evidence type="ECO:0000256" key="1">
    <source>
        <dbReference type="SAM" id="SignalP"/>
    </source>
</evidence>
<proteinExistence type="predicted"/>
<dbReference type="EMBL" id="FNEB01000008">
    <property type="protein sequence ID" value="SDJ08700.1"/>
    <property type="molecule type" value="Genomic_DNA"/>
</dbReference>
<gene>
    <name evidence="2" type="ORF">SAMN05421850_108113</name>
</gene>
<dbReference type="RefSeq" id="WP_139170536.1">
    <property type="nucleotide sequence ID" value="NZ_FNEB01000008.1"/>
</dbReference>
<dbReference type="Proteomes" id="UP000199340">
    <property type="component" value="Unassembled WGS sequence"/>
</dbReference>
<dbReference type="OrthoDB" id="7885136at2"/>
<evidence type="ECO:0000313" key="3">
    <source>
        <dbReference type="Proteomes" id="UP000199340"/>
    </source>
</evidence>
<organism evidence="2 3">
    <name type="scientific">Lutimaribacter saemankumensis</name>
    <dbReference type="NCBI Taxonomy" id="490829"/>
    <lineage>
        <taxon>Bacteria</taxon>
        <taxon>Pseudomonadati</taxon>
        <taxon>Pseudomonadota</taxon>
        <taxon>Alphaproteobacteria</taxon>
        <taxon>Rhodobacterales</taxon>
        <taxon>Roseobacteraceae</taxon>
        <taxon>Lutimaribacter</taxon>
    </lineage>
</organism>
<reference evidence="2 3" key="1">
    <citation type="submission" date="2016-10" db="EMBL/GenBank/DDBJ databases">
        <authorList>
            <person name="de Groot N.N."/>
        </authorList>
    </citation>
    <scope>NUCLEOTIDE SEQUENCE [LARGE SCALE GENOMIC DNA]</scope>
    <source>
        <strain evidence="2 3">DSM 28010</strain>
    </source>
</reference>